<dbReference type="PANTHER" id="PTHR15615">
    <property type="match status" value="1"/>
</dbReference>
<proteinExistence type="predicted"/>
<dbReference type="Pfam" id="PF08613">
    <property type="entry name" value="Cyclin"/>
    <property type="match status" value="1"/>
</dbReference>
<sequence length="535" mass="58631">MNESQSSAESSSLPPVPALQRQGDRKFNFVENLVDSAAHIVETIWTPPKYITCNNPQDAVLPLRVFIQETLRRSRTSYSTLQVALYYLIVIKPHLPGMDSDVSGLEPEQVQLIRAKQCGRRMFLAALILASKYLQDRNYSARAWSKISGLNTHEINVNEKAFLEAIDWRLHISELVFQKWTDLVLKYTSAPSAPSVSLMRGTPWNDEEQRRKEFCELIASLSPDLREVNFPTPEPARVDTNNTSPAHIDIAPAPPKPARISTPAPLRKTFSMPSQLPQILSQAVQLHPQQPNGFTGHDQYPRPMPIPVSTSNTSVAYITPAASTDGLEGTPNAMSTITLITKKLNSCSQELHPRALSSRRTITDLRATTSISRNNLLHCMYSNSPATPPSSALPSRQHSFARSSASDSPTIEGPQMPMASYPSPSIKPASILASPKSQEAAWTLNLLRESTSSPNTTSGYPTPQAITRKRSYPSISGSTGSSGVTPRLRGLSGFGSPNIGAGRSPNLDRGGKRMRCGWELDRFEGVGQQVAQGAR</sequence>
<dbReference type="STRING" id="341454.A0A4S2N899"/>
<evidence type="ECO:0000256" key="1">
    <source>
        <dbReference type="SAM" id="MobiDB-lite"/>
    </source>
</evidence>
<dbReference type="GO" id="GO:0016538">
    <property type="term" value="F:cyclin-dependent protein serine/threonine kinase regulator activity"/>
    <property type="evidence" value="ECO:0007669"/>
    <property type="project" value="TreeGrafter"/>
</dbReference>
<dbReference type="OrthoDB" id="286814at2759"/>
<dbReference type="GO" id="GO:0000307">
    <property type="term" value="C:cyclin-dependent protein kinase holoenzyme complex"/>
    <property type="evidence" value="ECO:0007669"/>
    <property type="project" value="TreeGrafter"/>
</dbReference>
<dbReference type="InterPro" id="IPR013922">
    <property type="entry name" value="Cyclin_PHO80-like"/>
</dbReference>
<dbReference type="PANTHER" id="PTHR15615:SF36">
    <property type="entry name" value="PHO85 CYCLIN-5"/>
    <property type="match status" value="1"/>
</dbReference>
<evidence type="ECO:0008006" key="4">
    <source>
        <dbReference type="Google" id="ProtNLM"/>
    </source>
</evidence>
<feature type="compositionally biased region" description="Polar residues" evidence="1">
    <location>
        <begin position="396"/>
        <end position="409"/>
    </location>
</feature>
<dbReference type="EMBL" id="ML220112">
    <property type="protein sequence ID" value="TGZ85456.1"/>
    <property type="molecule type" value="Genomic_DNA"/>
</dbReference>
<evidence type="ECO:0000313" key="3">
    <source>
        <dbReference type="Proteomes" id="UP000298138"/>
    </source>
</evidence>
<feature type="compositionally biased region" description="Polar residues" evidence="1">
    <location>
        <begin position="451"/>
        <end position="465"/>
    </location>
</feature>
<protein>
    <recommendedName>
        <fullName evidence="4">Cyclin</fullName>
    </recommendedName>
</protein>
<keyword evidence="3" id="KW-1185">Reference proteome</keyword>
<dbReference type="Gene3D" id="1.10.472.10">
    <property type="entry name" value="Cyclin-like"/>
    <property type="match status" value="1"/>
</dbReference>
<dbReference type="AlphaFoldDB" id="A0A4S2N899"/>
<dbReference type="GO" id="GO:0019901">
    <property type="term" value="F:protein kinase binding"/>
    <property type="evidence" value="ECO:0007669"/>
    <property type="project" value="InterPro"/>
</dbReference>
<evidence type="ECO:0000313" key="2">
    <source>
        <dbReference type="EMBL" id="TGZ85456.1"/>
    </source>
</evidence>
<dbReference type="GO" id="GO:0005634">
    <property type="term" value="C:nucleus"/>
    <property type="evidence" value="ECO:0007669"/>
    <property type="project" value="TreeGrafter"/>
</dbReference>
<dbReference type="InParanoid" id="A0A4S2N899"/>
<organism evidence="2 3">
    <name type="scientific">Ascodesmis nigricans</name>
    <dbReference type="NCBI Taxonomy" id="341454"/>
    <lineage>
        <taxon>Eukaryota</taxon>
        <taxon>Fungi</taxon>
        <taxon>Dikarya</taxon>
        <taxon>Ascomycota</taxon>
        <taxon>Pezizomycotina</taxon>
        <taxon>Pezizomycetes</taxon>
        <taxon>Pezizales</taxon>
        <taxon>Ascodesmidaceae</taxon>
        <taxon>Ascodesmis</taxon>
    </lineage>
</organism>
<feature type="compositionally biased region" description="Low complexity" evidence="1">
    <location>
        <begin position="382"/>
        <end position="395"/>
    </location>
</feature>
<feature type="region of interest" description="Disordered" evidence="1">
    <location>
        <begin position="451"/>
        <end position="511"/>
    </location>
</feature>
<accession>A0A4S2N899</accession>
<dbReference type="CDD" id="cd20557">
    <property type="entry name" value="CYCLIN_ScPCL1-like"/>
    <property type="match status" value="1"/>
</dbReference>
<feature type="compositionally biased region" description="Low complexity" evidence="1">
    <location>
        <begin position="472"/>
        <end position="483"/>
    </location>
</feature>
<gene>
    <name evidence="2" type="ORF">EX30DRAFT_24326</name>
</gene>
<dbReference type="Proteomes" id="UP000298138">
    <property type="component" value="Unassembled WGS sequence"/>
</dbReference>
<name>A0A4S2N899_9PEZI</name>
<feature type="region of interest" description="Disordered" evidence="1">
    <location>
        <begin position="382"/>
        <end position="429"/>
    </location>
</feature>
<reference evidence="2 3" key="1">
    <citation type="submission" date="2019-04" db="EMBL/GenBank/DDBJ databases">
        <title>Comparative genomics and transcriptomics to analyze fruiting body development in filamentous ascomycetes.</title>
        <authorList>
            <consortium name="DOE Joint Genome Institute"/>
            <person name="Lutkenhaus R."/>
            <person name="Traeger S."/>
            <person name="Breuer J."/>
            <person name="Kuo A."/>
            <person name="Lipzen A."/>
            <person name="Pangilinan J."/>
            <person name="Dilworth D."/>
            <person name="Sandor L."/>
            <person name="Poggeler S."/>
            <person name="Barry K."/>
            <person name="Grigoriev I.V."/>
            <person name="Nowrousian M."/>
        </authorList>
    </citation>
    <scope>NUCLEOTIDE SEQUENCE [LARGE SCALE GENOMIC DNA]</scope>
    <source>
        <strain evidence="2 3">CBS 389.68</strain>
    </source>
</reference>